<dbReference type="RefSeq" id="WP_346335692.1">
    <property type="nucleotide sequence ID" value="NZ_JBBYXI010000001.1"/>
</dbReference>
<dbReference type="PROSITE" id="PS51186">
    <property type="entry name" value="GNAT"/>
    <property type="match status" value="1"/>
</dbReference>
<evidence type="ECO:0000256" key="2">
    <source>
        <dbReference type="ARBA" id="ARBA00023315"/>
    </source>
</evidence>
<gene>
    <name evidence="4" type="ORF">WJT86_01325</name>
</gene>
<keyword evidence="1 4" id="KW-0808">Transferase</keyword>
<proteinExistence type="predicted"/>
<dbReference type="InterPro" id="IPR016181">
    <property type="entry name" value="Acyl_CoA_acyltransferase"/>
</dbReference>
<dbReference type="EC" id="2.3.1.-" evidence="4"/>
<dbReference type="Pfam" id="PF13508">
    <property type="entry name" value="Acetyltransf_7"/>
    <property type="match status" value="1"/>
</dbReference>
<name>A0ABV0BFJ5_9HYPH</name>
<dbReference type="InterPro" id="IPR000182">
    <property type="entry name" value="GNAT_dom"/>
</dbReference>
<evidence type="ECO:0000313" key="5">
    <source>
        <dbReference type="Proteomes" id="UP001418637"/>
    </source>
</evidence>
<evidence type="ECO:0000256" key="1">
    <source>
        <dbReference type="ARBA" id="ARBA00022679"/>
    </source>
</evidence>
<dbReference type="Gene3D" id="3.40.630.30">
    <property type="match status" value="1"/>
</dbReference>
<keyword evidence="5" id="KW-1185">Reference proteome</keyword>
<protein>
    <submittedName>
        <fullName evidence="4">GNAT family N-acetyltransferase</fullName>
        <ecNumber evidence="4">2.3.1.-</ecNumber>
    </submittedName>
</protein>
<dbReference type="Proteomes" id="UP001418637">
    <property type="component" value="Unassembled WGS sequence"/>
</dbReference>
<comment type="caution">
    <text evidence="4">The sequence shown here is derived from an EMBL/GenBank/DDBJ whole genome shotgun (WGS) entry which is preliminary data.</text>
</comment>
<dbReference type="PANTHER" id="PTHR43800">
    <property type="entry name" value="PEPTIDYL-LYSINE N-ACETYLTRANSFERASE YJAB"/>
    <property type="match status" value="1"/>
</dbReference>
<evidence type="ECO:0000313" key="4">
    <source>
        <dbReference type="EMBL" id="MEN3929699.1"/>
    </source>
</evidence>
<dbReference type="PANTHER" id="PTHR43800:SF1">
    <property type="entry name" value="PEPTIDYL-LYSINE N-ACETYLTRANSFERASE YJAB"/>
    <property type="match status" value="1"/>
</dbReference>
<accession>A0ABV0BFJ5</accession>
<reference evidence="4 5" key="1">
    <citation type="submission" date="2024-04" db="EMBL/GenBank/DDBJ databases">
        <title>A novel species isolated from cricket.</title>
        <authorList>
            <person name="Wang H.-C."/>
        </authorList>
    </citation>
    <scope>NUCLEOTIDE SEQUENCE [LARGE SCALE GENOMIC DNA]</scope>
    <source>
        <strain evidence="4 5">WL0021</strain>
    </source>
</reference>
<dbReference type="SUPFAM" id="SSF55729">
    <property type="entry name" value="Acyl-CoA N-acyltransferases (Nat)"/>
    <property type="match status" value="1"/>
</dbReference>
<evidence type="ECO:0000259" key="3">
    <source>
        <dbReference type="PROSITE" id="PS51186"/>
    </source>
</evidence>
<organism evidence="4 5">
    <name type="scientific">Hohaiivirga grylli</name>
    <dbReference type="NCBI Taxonomy" id="3133970"/>
    <lineage>
        <taxon>Bacteria</taxon>
        <taxon>Pseudomonadati</taxon>
        <taxon>Pseudomonadota</taxon>
        <taxon>Alphaproteobacteria</taxon>
        <taxon>Hyphomicrobiales</taxon>
        <taxon>Methylobacteriaceae</taxon>
        <taxon>Hohaiivirga</taxon>
    </lineage>
</organism>
<dbReference type="CDD" id="cd04301">
    <property type="entry name" value="NAT_SF"/>
    <property type="match status" value="1"/>
</dbReference>
<keyword evidence="2 4" id="KW-0012">Acyltransferase</keyword>
<dbReference type="EMBL" id="JBBYXI010000001">
    <property type="protein sequence ID" value="MEN3929699.1"/>
    <property type="molecule type" value="Genomic_DNA"/>
</dbReference>
<dbReference type="GO" id="GO:0016746">
    <property type="term" value="F:acyltransferase activity"/>
    <property type="evidence" value="ECO:0007669"/>
    <property type="project" value="UniProtKB-KW"/>
</dbReference>
<sequence>MTYKIKSLNQIDEPTAKELLDIWERSVRATHDFLTEQDIRSIHPLVVEGLHHVTLLGCYENNSLRAFAGISADKLEMLFVDPDYLGRGLGRALVTYMKANHGVRYVDVNEQNASALRFYERMGFIIFDRSELDGQGNPFPILHMKLQ</sequence>
<feature type="domain" description="N-acetyltransferase" evidence="3">
    <location>
        <begin position="11"/>
        <end position="147"/>
    </location>
</feature>